<sequence>MEENIQLYCFTEWFKYVKLFEEKHPGALSAEDAVRLLFQDGSAEELDRAIKSTEHYGWHKYLV</sequence>
<reference evidence="1" key="2">
    <citation type="submission" date="2015-06" db="UniProtKB">
        <authorList>
            <consortium name="EnsemblProtists"/>
        </authorList>
    </citation>
    <scope>IDENTIFICATION</scope>
    <source>
        <strain evidence="1">Emoy2</strain>
    </source>
</reference>
<dbReference type="EMBL" id="JH598169">
    <property type="status" value="NOT_ANNOTATED_CDS"/>
    <property type="molecule type" value="Genomic_DNA"/>
</dbReference>
<dbReference type="VEuPathDB" id="FungiDB:HpaG804510"/>
<protein>
    <recommendedName>
        <fullName evidence="3">RxLR effector candidate protein</fullName>
    </recommendedName>
</protein>
<evidence type="ECO:0000313" key="2">
    <source>
        <dbReference type="Proteomes" id="UP000011713"/>
    </source>
</evidence>
<dbReference type="EnsemblProtists" id="HpaT804510">
    <property type="protein sequence ID" value="HpaP804510"/>
    <property type="gene ID" value="HpaG804510"/>
</dbReference>
<dbReference type="InParanoid" id="M4BDZ2"/>
<dbReference type="Proteomes" id="UP000011713">
    <property type="component" value="Unassembled WGS sequence"/>
</dbReference>
<name>M4BDZ2_HYAAE</name>
<proteinExistence type="predicted"/>
<evidence type="ECO:0008006" key="3">
    <source>
        <dbReference type="Google" id="ProtNLM"/>
    </source>
</evidence>
<accession>M4BDZ2</accession>
<evidence type="ECO:0000313" key="1">
    <source>
        <dbReference type="EnsemblProtists" id="HpaP804510"/>
    </source>
</evidence>
<dbReference type="AlphaFoldDB" id="M4BDZ2"/>
<reference evidence="2" key="1">
    <citation type="journal article" date="2010" name="Science">
        <title>Signatures of adaptation to obligate biotrophy in the Hyaloperonospora arabidopsidis genome.</title>
        <authorList>
            <person name="Baxter L."/>
            <person name="Tripathy S."/>
            <person name="Ishaque N."/>
            <person name="Boot N."/>
            <person name="Cabral A."/>
            <person name="Kemen E."/>
            <person name="Thines M."/>
            <person name="Ah-Fong A."/>
            <person name="Anderson R."/>
            <person name="Badejoko W."/>
            <person name="Bittner-Eddy P."/>
            <person name="Boore J.L."/>
            <person name="Chibucos M.C."/>
            <person name="Coates M."/>
            <person name="Dehal P."/>
            <person name="Delehaunty K."/>
            <person name="Dong S."/>
            <person name="Downton P."/>
            <person name="Dumas B."/>
            <person name="Fabro G."/>
            <person name="Fronick C."/>
            <person name="Fuerstenberg S.I."/>
            <person name="Fulton L."/>
            <person name="Gaulin E."/>
            <person name="Govers F."/>
            <person name="Hughes L."/>
            <person name="Humphray S."/>
            <person name="Jiang R.H."/>
            <person name="Judelson H."/>
            <person name="Kamoun S."/>
            <person name="Kyung K."/>
            <person name="Meijer H."/>
            <person name="Minx P."/>
            <person name="Morris P."/>
            <person name="Nelson J."/>
            <person name="Phuntumart V."/>
            <person name="Qutob D."/>
            <person name="Rehmany A."/>
            <person name="Rougon-Cardoso A."/>
            <person name="Ryden P."/>
            <person name="Torto-Alalibo T."/>
            <person name="Studholme D."/>
            <person name="Wang Y."/>
            <person name="Win J."/>
            <person name="Wood J."/>
            <person name="Clifton S.W."/>
            <person name="Rogers J."/>
            <person name="Van den Ackerveken G."/>
            <person name="Jones J.D."/>
            <person name="McDowell J.M."/>
            <person name="Beynon J."/>
            <person name="Tyler B.M."/>
        </authorList>
    </citation>
    <scope>NUCLEOTIDE SEQUENCE [LARGE SCALE GENOMIC DNA]</scope>
    <source>
        <strain evidence="2">Emoy2</strain>
    </source>
</reference>
<keyword evidence="2" id="KW-1185">Reference proteome</keyword>
<dbReference type="HOGENOM" id="CLU_2890570_0_0_1"/>
<organism evidence="1 2">
    <name type="scientific">Hyaloperonospora arabidopsidis (strain Emoy2)</name>
    <name type="common">Downy mildew agent</name>
    <name type="synonym">Peronospora arabidopsidis</name>
    <dbReference type="NCBI Taxonomy" id="559515"/>
    <lineage>
        <taxon>Eukaryota</taxon>
        <taxon>Sar</taxon>
        <taxon>Stramenopiles</taxon>
        <taxon>Oomycota</taxon>
        <taxon>Peronosporomycetes</taxon>
        <taxon>Peronosporales</taxon>
        <taxon>Peronosporaceae</taxon>
        <taxon>Hyaloperonospora</taxon>
    </lineage>
</organism>